<feature type="region of interest" description="Disordered" evidence="1">
    <location>
        <begin position="514"/>
        <end position="707"/>
    </location>
</feature>
<evidence type="ECO:0000313" key="2">
    <source>
        <dbReference type="EMBL" id="RKF66046.1"/>
    </source>
</evidence>
<feature type="compositionally biased region" description="Basic and acidic residues" evidence="1">
    <location>
        <begin position="289"/>
        <end position="305"/>
    </location>
</feature>
<feature type="region of interest" description="Disordered" evidence="1">
    <location>
        <begin position="192"/>
        <end position="428"/>
    </location>
</feature>
<protein>
    <submittedName>
        <fullName evidence="2">Uncharacterized protein</fullName>
    </submittedName>
</protein>
<feature type="compositionally biased region" description="Basic and acidic residues" evidence="1">
    <location>
        <begin position="254"/>
        <end position="268"/>
    </location>
</feature>
<feature type="compositionally biased region" description="Polar residues" evidence="1">
    <location>
        <begin position="224"/>
        <end position="234"/>
    </location>
</feature>
<feature type="compositionally biased region" description="Low complexity" evidence="1">
    <location>
        <begin position="130"/>
        <end position="142"/>
    </location>
</feature>
<accession>A0A420I8S6</accession>
<name>A0A420I8S6_9PEZI</name>
<feature type="compositionally biased region" description="Polar residues" evidence="1">
    <location>
        <begin position="680"/>
        <end position="692"/>
    </location>
</feature>
<evidence type="ECO:0000313" key="3">
    <source>
        <dbReference type="Proteomes" id="UP000283383"/>
    </source>
</evidence>
<reference evidence="2 3" key="1">
    <citation type="journal article" date="2018" name="BMC Genomics">
        <title>Comparative genome analyses reveal sequence features reflecting distinct modes of host-adaptation between dicot and monocot powdery mildew.</title>
        <authorList>
            <person name="Wu Y."/>
            <person name="Ma X."/>
            <person name="Pan Z."/>
            <person name="Kale S.D."/>
            <person name="Song Y."/>
            <person name="King H."/>
            <person name="Zhang Q."/>
            <person name="Presley C."/>
            <person name="Deng X."/>
            <person name="Wei C.I."/>
            <person name="Xiao S."/>
        </authorList>
    </citation>
    <scope>NUCLEOTIDE SEQUENCE [LARGE SCALE GENOMIC DNA]</scope>
    <source>
        <strain evidence="2">UMSG3</strain>
    </source>
</reference>
<feature type="compositionally biased region" description="Basic and acidic residues" evidence="1">
    <location>
        <begin position="367"/>
        <end position="394"/>
    </location>
</feature>
<dbReference type="STRING" id="62708.A0A420I8S6"/>
<proteinExistence type="predicted"/>
<feature type="compositionally biased region" description="Basic and acidic residues" evidence="1">
    <location>
        <begin position="195"/>
        <end position="204"/>
    </location>
</feature>
<comment type="caution">
    <text evidence="2">The sequence shown here is derived from an EMBL/GenBank/DDBJ whole genome shotgun (WGS) entry which is preliminary data.</text>
</comment>
<dbReference type="Proteomes" id="UP000283383">
    <property type="component" value="Unassembled WGS sequence"/>
</dbReference>
<feature type="compositionally biased region" description="Basic and acidic residues" evidence="1">
    <location>
        <begin position="664"/>
        <end position="679"/>
    </location>
</feature>
<feature type="compositionally biased region" description="Basic and acidic residues" evidence="1">
    <location>
        <begin position="561"/>
        <end position="593"/>
    </location>
</feature>
<feature type="compositionally biased region" description="Polar residues" evidence="1">
    <location>
        <begin position="334"/>
        <end position="345"/>
    </location>
</feature>
<organism evidence="2 3">
    <name type="scientific">Golovinomyces cichoracearum</name>
    <dbReference type="NCBI Taxonomy" id="62708"/>
    <lineage>
        <taxon>Eukaryota</taxon>
        <taxon>Fungi</taxon>
        <taxon>Dikarya</taxon>
        <taxon>Ascomycota</taxon>
        <taxon>Pezizomycotina</taxon>
        <taxon>Leotiomycetes</taxon>
        <taxon>Erysiphales</taxon>
        <taxon>Erysiphaceae</taxon>
        <taxon>Golovinomyces</taxon>
    </lineage>
</organism>
<feature type="compositionally biased region" description="Polar residues" evidence="1">
    <location>
        <begin position="596"/>
        <end position="609"/>
    </location>
</feature>
<feature type="compositionally biased region" description="Basic and acidic residues" evidence="1">
    <location>
        <begin position="346"/>
        <end position="359"/>
    </location>
</feature>
<feature type="compositionally biased region" description="Polar residues" evidence="1">
    <location>
        <begin position="527"/>
        <end position="544"/>
    </location>
</feature>
<feature type="region of interest" description="Disordered" evidence="1">
    <location>
        <begin position="127"/>
        <end position="176"/>
    </location>
</feature>
<dbReference type="AlphaFoldDB" id="A0A420I8S6"/>
<keyword evidence="3" id="KW-1185">Reference proteome</keyword>
<feature type="compositionally biased region" description="Basic and acidic residues" evidence="1">
    <location>
        <begin position="403"/>
        <end position="417"/>
    </location>
</feature>
<dbReference type="EMBL" id="MCBQ01011325">
    <property type="protein sequence ID" value="RKF66046.1"/>
    <property type="molecule type" value="Genomic_DNA"/>
</dbReference>
<sequence>MWPHNSFGINGPYPNGFNQDEYMYPTNFQHTNGSLETHFPGTKHDVLIGMSASNSQSNQGFEKNGFQADMESFNQSTFDVNPQVANPIVQCAPRPLSAVQNNNLNSRPSAPQISSRAAELKAQLLARRANSSNSPSGKPNSKTDTSVNVNGARQEKPETANSARQSPSTPLTIDKQDQQQLNLNDLISQYSASKSKTEKKKEQENSNVNSGKPKTPGTAHPQESGESQTPSNKNIPGVNKAALTTKKKSNHKLNGKDHSRKVETKVSDPETSEGEIIEGESSKSSNTKNFKEIDVSKSILKDGEKSSCISSRDQTTSLPQDPSPQEKPAVHYLGSQTQKQGISDSKTSENDLRLDDKKHPVPLGPKADNRSKHIPDRHSQSRREANVEVTHNSEVRAQPSRPESSRQKPLPLREQEPRPVNPPTLEDLLPHDVDVREWLDITGYHNKPYRDKILGRRRAIAALDAQREKLIAEIEAEERGGIPVVVPTQPFSSSMLPPPIPNYKTGDRIGTISIAKISSPIPHERQQIASNKRSYSSSQDSWQENGPGKIARTDNMNYSPRNKEEQSFDSRRPRSSDREISNRPVQDRQDDYSRPCANNNRDSKTSPSSAIFERKSPARVGGYEIDPYDEEDISENGNRSFELQGNHRGRAIDTKSRGRGRARGRSDIRDSRDSPELRNEGSSSFKNTNGRPNKNVRGASRGSRGNH</sequence>
<gene>
    <name evidence="2" type="ORF">GcM3_113013</name>
</gene>
<feature type="compositionally biased region" description="Polar residues" evidence="1">
    <location>
        <begin position="307"/>
        <end position="320"/>
    </location>
</feature>
<evidence type="ECO:0000256" key="1">
    <source>
        <dbReference type="SAM" id="MobiDB-lite"/>
    </source>
</evidence>
<feature type="compositionally biased region" description="Polar residues" evidence="1">
    <location>
        <begin position="159"/>
        <end position="171"/>
    </location>
</feature>